<proteinExistence type="predicted"/>
<dbReference type="EMBL" id="BOQP01000034">
    <property type="protein sequence ID" value="GIM78319.1"/>
    <property type="molecule type" value="Genomic_DNA"/>
</dbReference>
<evidence type="ECO:0000313" key="3">
    <source>
        <dbReference type="EMBL" id="GIM78319.1"/>
    </source>
</evidence>
<comment type="caution">
    <text evidence="3">The sequence shown here is derived from an EMBL/GenBank/DDBJ whole genome shotgun (WGS) entry which is preliminary data.</text>
</comment>
<feature type="transmembrane region" description="Helical" evidence="1">
    <location>
        <begin position="42"/>
        <end position="61"/>
    </location>
</feature>
<reference evidence="3" key="1">
    <citation type="submission" date="2021-03" db="EMBL/GenBank/DDBJ databases">
        <title>Whole genome shotgun sequence of Actinoplanes consettensis NBRC 14913.</title>
        <authorList>
            <person name="Komaki H."/>
            <person name="Tamura T."/>
        </authorList>
    </citation>
    <scope>NUCLEOTIDE SEQUENCE</scope>
    <source>
        <strain evidence="3">NBRC 14913</strain>
    </source>
</reference>
<dbReference type="Pfam" id="PF09990">
    <property type="entry name" value="DUF2231"/>
    <property type="match status" value="1"/>
</dbReference>
<dbReference type="RefSeq" id="WP_213000531.1">
    <property type="nucleotide sequence ID" value="NZ_BAAATW010000001.1"/>
</dbReference>
<dbReference type="InterPro" id="IPR019251">
    <property type="entry name" value="DUF2231_TM"/>
</dbReference>
<feature type="transmembrane region" description="Helical" evidence="1">
    <location>
        <begin position="12"/>
        <end position="35"/>
    </location>
</feature>
<dbReference type="Proteomes" id="UP000680865">
    <property type="component" value="Unassembled WGS sequence"/>
</dbReference>
<keyword evidence="1" id="KW-0812">Transmembrane</keyword>
<evidence type="ECO:0000313" key="4">
    <source>
        <dbReference type="Proteomes" id="UP000680865"/>
    </source>
</evidence>
<feature type="domain" description="DUF2231" evidence="2">
    <location>
        <begin position="7"/>
        <end position="156"/>
    </location>
</feature>
<protein>
    <recommendedName>
        <fullName evidence="2">DUF2231 domain-containing protein</fullName>
    </recommendedName>
</protein>
<organism evidence="3 4">
    <name type="scientific">Winogradskya consettensis</name>
    <dbReference type="NCBI Taxonomy" id="113560"/>
    <lineage>
        <taxon>Bacteria</taxon>
        <taxon>Bacillati</taxon>
        <taxon>Actinomycetota</taxon>
        <taxon>Actinomycetes</taxon>
        <taxon>Micromonosporales</taxon>
        <taxon>Micromonosporaceae</taxon>
        <taxon>Winogradskya</taxon>
    </lineage>
</organism>
<dbReference type="AlphaFoldDB" id="A0A919SVB5"/>
<evidence type="ECO:0000256" key="1">
    <source>
        <dbReference type="SAM" id="Phobius"/>
    </source>
</evidence>
<evidence type="ECO:0000259" key="2">
    <source>
        <dbReference type="Pfam" id="PF09990"/>
    </source>
</evidence>
<feature type="transmembrane region" description="Helical" evidence="1">
    <location>
        <begin position="126"/>
        <end position="144"/>
    </location>
</feature>
<name>A0A919SVB5_9ACTN</name>
<accession>A0A919SVB5</accession>
<keyword evidence="1" id="KW-1133">Transmembrane helix</keyword>
<feature type="transmembrane region" description="Helical" evidence="1">
    <location>
        <begin position="95"/>
        <end position="114"/>
    </location>
</feature>
<gene>
    <name evidence="3" type="ORF">Aco04nite_59850</name>
</gene>
<keyword evidence="1" id="KW-0472">Membrane</keyword>
<keyword evidence="4" id="KW-1185">Reference proteome</keyword>
<sequence length="159" mass="16880">MFDQINGMPVHALVLHAAVVFVPLLALLAIVYAVLPRWRSKIGWAALLLSIAAPAATYVAMASGSKLRDRLVANGMSGPPLEQIDDHMGFGTLTFYFSLGLGIVTLIMVILTLRTPNRRLPLPADIGLAVIMVALAALSGYYVFKTGDSGAQAVWGTSS</sequence>